<protein>
    <submittedName>
        <fullName evidence="2">Uncharacterized protein</fullName>
    </submittedName>
</protein>
<dbReference type="Gene3D" id="3.30.530.20">
    <property type="match status" value="1"/>
</dbReference>
<dbReference type="InterPro" id="IPR023393">
    <property type="entry name" value="START-like_dom_sf"/>
</dbReference>
<dbReference type="PANTHER" id="PTHR33789:SF15">
    <property type="entry name" value="LACHRYMATORY-FACTOR SYNTHASE"/>
    <property type="match status" value="1"/>
</dbReference>
<dbReference type="PANTHER" id="PTHR33789">
    <property type="entry name" value="LACHRYMATORY-FACTOR SYNTHASE"/>
    <property type="match status" value="1"/>
</dbReference>
<feature type="compositionally biased region" description="Basic and acidic residues" evidence="1">
    <location>
        <begin position="1"/>
        <end position="13"/>
    </location>
</feature>
<sequence length="119" mass="13433">MEEDSHPKWEAKGIHGTNGEPGCIRYRSGSSIPSKGGEKSVSWSKERLIAVDDADHSLSHEIVESNIGFQSYVSTVRVVPRGDIDDPVEVWVFDDLVRKYELGLQKMSVFCLKIQSYKY</sequence>
<evidence type="ECO:0000313" key="2">
    <source>
        <dbReference type="EMBL" id="KAB2619315.1"/>
    </source>
</evidence>
<dbReference type="EMBL" id="SMOL01000401">
    <property type="protein sequence ID" value="KAB2619315.1"/>
    <property type="molecule type" value="Genomic_DNA"/>
</dbReference>
<dbReference type="InterPro" id="IPR053249">
    <property type="entry name" value="LFS"/>
</dbReference>
<feature type="region of interest" description="Disordered" evidence="1">
    <location>
        <begin position="1"/>
        <end position="39"/>
    </location>
</feature>
<comment type="caution">
    <text evidence="2">The sequence shown here is derived from an EMBL/GenBank/DDBJ whole genome shotgun (WGS) entry which is preliminary data.</text>
</comment>
<evidence type="ECO:0000313" key="3">
    <source>
        <dbReference type="Proteomes" id="UP000327157"/>
    </source>
</evidence>
<dbReference type="OrthoDB" id="1928994at2759"/>
<dbReference type="Proteomes" id="UP000327157">
    <property type="component" value="Chromosome 15"/>
</dbReference>
<proteinExistence type="predicted"/>
<accession>A0A5N5GUM6</accession>
<dbReference type="AlphaFoldDB" id="A0A5N5GUM6"/>
<gene>
    <name evidence="2" type="ORF">D8674_015184</name>
</gene>
<reference evidence="2 3" key="1">
    <citation type="submission" date="2019-09" db="EMBL/GenBank/DDBJ databases">
        <authorList>
            <person name="Ou C."/>
        </authorList>
    </citation>
    <scope>NUCLEOTIDE SEQUENCE [LARGE SCALE GENOMIC DNA]</scope>
    <source>
        <strain evidence="2">S2</strain>
        <tissue evidence="2">Leaf</tissue>
    </source>
</reference>
<reference evidence="3" key="2">
    <citation type="submission" date="2019-10" db="EMBL/GenBank/DDBJ databases">
        <title>A de novo genome assembly of a pear dwarfing rootstock.</title>
        <authorList>
            <person name="Wang F."/>
            <person name="Wang J."/>
            <person name="Li S."/>
            <person name="Zhang Y."/>
            <person name="Fang M."/>
            <person name="Ma L."/>
            <person name="Zhao Y."/>
            <person name="Jiang S."/>
        </authorList>
    </citation>
    <scope>NUCLEOTIDE SEQUENCE [LARGE SCALE GENOMIC DNA]</scope>
</reference>
<reference evidence="2 3" key="3">
    <citation type="submission" date="2019-11" db="EMBL/GenBank/DDBJ databases">
        <title>A de novo genome assembly of a pear dwarfing rootstock.</title>
        <authorList>
            <person name="Wang F."/>
            <person name="Wang J."/>
            <person name="Li S."/>
            <person name="Zhang Y."/>
            <person name="Fang M."/>
            <person name="Ma L."/>
            <person name="Zhao Y."/>
            <person name="Jiang S."/>
        </authorList>
    </citation>
    <scope>NUCLEOTIDE SEQUENCE [LARGE SCALE GENOMIC DNA]</scope>
    <source>
        <strain evidence="2">S2</strain>
        <tissue evidence="2">Leaf</tissue>
    </source>
</reference>
<dbReference type="SUPFAM" id="SSF55961">
    <property type="entry name" value="Bet v1-like"/>
    <property type="match status" value="1"/>
</dbReference>
<organism evidence="2 3">
    <name type="scientific">Pyrus ussuriensis x Pyrus communis</name>
    <dbReference type="NCBI Taxonomy" id="2448454"/>
    <lineage>
        <taxon>Eukaryota</taxon>
        <taxon>Viridiplantae</taxon>
        <taxon>Streptophyta</taxon>
        <taxon>Embryophyta</taxon>
        <taxon>Tracheophyta</taxon>
        <taxon>Spermatophyta</taxon>
        <taxon>Magnoliopsida</taxon>
        <taxon>eudicotyledons</taxon>
        <taxon>Gunneridae</taxon>
        <taxon>Pentapetalae</taxon>
        <taxon>rosids</taxon>
        <taxon>fabids</taxon>
        <taxon>Rosales</taxon>
        <taxon>Rosaceae</taxon>
        <taxon>Amygdaloideae</taxon>
        <taxon>Maleae</taxon>
        <taxon>Pyrus</taxon>
    </lineage>
</organism>
<evidence type="ECO:0000256" key="1">
    <source>
        <dbReference type="SAM" id="MobiDB-lite"/>
    </source>
</evidence>
<keyword evidence="3" id="KW-1185">Reference proteome</keyword>
<name>A0A5N5GUM6_9ROSA</name>